<evidence type="ECO:0000256" key="1">
    <source>
        <dbReference type="SAM" id="Phobius"/>
    </source>
</evidence>
<dbReference type="EMBL" id="SDKC01000001">
    <property type="protein sequence ID" value="RXS75215.1"/>
    <property type="molecule type" value="Genomic_DNA"/>
</dbReference>
<dbReference type="Proteomes" id="UP000290106">
    <property type="component" value="Unassembled WGS sequence"/>
</dbReference>
<keyword evidence="3" id="KW-1185">Reference proteome</keyword>
<accession>A0A4V1NRW9</accession>
<sequence length="66" mass="7353">MSNKTYDRLKWLAMYFLPALGTLYFALAGIWGLPYGEQLVGTITAIDTFLGVILGISKSKYNKCSQ</sequence>
<keyword evidence="1" id="KW-0812">Transmembrane</keyword>
<evidence type="ECO:0000313" key="2">
    <source>
        <dbReference type="EMBL" id="RXS75215.1"/>
    </source>
</evidence>
<keyword evidence="1" id="KW-0472">Membrane</keyword>
<comment type="caution">
    <text evidence="2">The sequence shown here is derived from an EMBL/GenBank/DDBJ whole genome shotgun (WGS) entry which is preliminary data.</text>
</comment>
<proteinExistence type="predicted"/>
<feature type="transmembrane region" description="Helical" evidence="1">
    <location>
        <begin position="12"/>
        <end position="33"/>
    </location>
</feature>
<protein>
    <recommendedName>
        <fullName evidence="4">Holin</fullName>
    </recommendedName>
</protein>
<dbReference type="RefSeq" id="WP_129257722.1">
    <property type="nucleotide sequence ID" value="NZ_SDKC01000001.1"/>
</dbReference>
<dbReference type="AlphaFoldDB" id="A0A4V1NRW9"/>
<dbReference type="OrthoDB" id="1972048at2"/>
<dbReference type="InterPro" id="IPR031612">
    <property type="entry name" value="Phage_holin_Dp1"/>
</dbReference>
<organism evidence="2 3">
    <name type="scientific">Blautia faecicola</name>
    <dbReference type="NCBI Taxonomy" id="2509240"/>
    <lineage>
        <taxon>Bacteria</taxon>
        <taxon>Bacillati</taxon>
        <taxon>Bacillota</taxon>
        <taxon>Clostridia</taxon>
        <taxon>Lachnospirales</taxon>
        <taxon>Lachnospiraceae</taxon>
        <taxon>Blautia</taxon>
    </lineage>
</organism>
<reference evidence="2 3" key="1">
    <citation type="submission" date="2019-01" db="EMBL/GenBank/DDBJ databases">
        <title>Blautia sp. nov. KGMB01111 isolated human feces.</title>
        <authorList>
            <person name="Park J.-E."/>
            <person name="Kim J.-S."/>
            <person name="Park S.-H."/>
        </authorList>
    </citation>
    <scope>NUCLEOTIDE SEQUENCE [LARGE SCALE GENOMIC DNA]</scope>
    <source>
        <strain evidence="2 3">KGMB01111</strain>
    </source>
</reference>
<evidence type="ECO:0000313" key="3">
    <source>
        <dbReference type="Proteomes" id="UP000290106"/>
    </source>
</evidence>
<dbReference type="Pfam" id="PF16938">
    <property type="entry name" value="Phage_holin_Dp1"/>
    <property type="match status" value="1"/>
</dbReference>
<evidence type="ECO:0008006" key="4">
    <source>
        <dbReference type="Google" id="ProtNLM"/>
    </source>
</evidence>
<gene>
    <name evidence="2" type="ORF">ETP43_08280</name>
</gene>
<name>A0A4V1NRW9_9FIRM</name>
<feature type="transmembrane region" description="Helical" evidence="1">
    <location>
        <begin position="39"/>
        <end position="57"/>
    </location>
</feature>
<keyword evidence="1" id="KW-1133">Transmembrane helix</keyword>